<protein>
    <submittedName>
        <fullName evidence="1">Type II toxin-antitoxin system RelE/ParE family toxin</fullName>
    </submittedName>
</protein>
<dbReference type="InterPro" id="IPR009387">
    <property type="entry name" value="HigB-2"/>
</dbReference>
<dbReference type="Pfam" id="PF06296">
    <property type="entry name" value="RelE"/>
    <property type="match status" value="1"/>
</dbReference>
<evidence type="ECO:0000313" key="2">
    <source>
        <dbReference type="Proteomes" id="UP001215398"/>
    </source>
</evidence>
<keyword evidence="2" id="KW-1185">Reference proteome</keyword>
<accession>A0ABT5HCV0</accession>
<name>A0ABT5HCV0_9BACE</name>
<gene>
    <name evidence="1" type="ORF">PQG98_17915</name>
</gene>
<dbReference type="RefSeq" id="WP_195532433.1">
    <property type="nucleotide sequence ID" value="NZ_JAQPYS010000095.1"/>
</dbReference>
<dbReference type="PIRSF" id="PIRSF039032">
    <property type="entry name" value="HigB-2"/>
    <property type="match status" value="1"/>
</dbReference>
<dbReference type="Proteomes" id="UP001215398">
    <property type="component" value="Unassembled WGS sequence"/>
</dbReference>
<organism evidence="1 2">
    <name type="scientific">Bacteroides zhangwenhongii</name>
    <dbReference type="NCBI Taxonomy" id="2650157"/>
    <lineage>
        <taxon>Bacteria</taxon>
        <taxon>Pseudomonadati</taxon>
        <taxon>Bacteroidota</taxon>
        <taxon>Bacteroidia</taxon>
        <taxon>Bacteroidales</taxon>
        <taxon>Bacteroidaceae</taxon>
        <taxon>Bacteroides</taxon>
    </lineage>
</organism>
<proteinExistence type="predicted"/>
<sequence>MNYSIESSASFDKEAKRLGKRYVSFKEDYLKLLDELSRNPQLGTDLGHGLRKVRMKITAKGKGKSGGARVITFTVVISQQDAVLNLLYIYDKADKASISEKEIEQLLKQNGLKTHQI</sequence>
<dbReference type="EMBL" id="JAQPYS010000095">
    <property type="protein sequence ID" value="MDC7138203.1"/>
    <property type="molecule type" value="Genomic_DNA"/>
</dbReference>
<comment type="caution">
    <text evidence="1">The sequence shown here is derived from an EMBL/GenBank/DDBJ whole genome shotgun (WGS) entry which is preliminary data.</text>
</comment>
<reference evidence="1 2" key="1">
    <citation type="submission" date="2023-01" db="EMBL/GenBank/DDBJ databases">
        <title>Exploring GABA producing Bacteroides strains toward improving mental health.</title>
        <authorList>
            <person name="Yousuf B."/>
            <person name="Bouhlel N.E."/>
            <person name="Mottawea W."/>
            <person name="Hammami R."/>
        </authorList>
    </citation>
    <scope>NUCLEOTIDE SEQUENCE [LARGE SCALE GENOMIC DNA]</scope>
    <source>
        <strain evidence="1 2">UO.H1054</strain>
    </source>
</reference>
<evidence type="ECO:0000313" key="1">
    <source>
        <dbReference type="EMBL" id="MDC7138203.1"/>
    </source>
</evidence>